<reference evidence="3 4" key="1">
    <citation type="submission" date="2017-10" db="EMBL/GenBank/DDBJ databases">
        <title>Sequencing the genomes of 1000 actinobacteria strains.</title>
        <authorList>
            <person name="Klenk H.-P."/>
        </authorList>
    </citation>
    <scope>NUCLEOTIDE SEQUENCE [LARGE SCALE GENOMIC DNA]</scope>
    <source>
        <strain evidence="3 4">DSM 18966</strain>
    </source>
</reference>
<dbReference type="EMBL" id="PDJG01000001">
    <property type="protein sequence ID" value="PFG34055.1"/>
    <property type="molecule type" value="Genomic_DNA"/>
</dbReference>
<evidence type="ECO:0000259" key="2">
    <source>
        <dbReference type="Pfam" id="PF19843"/>
    </source>
</evidence>
<comment type="caution">
    <text evidence="3">The sequence shown here is derived from an EMBL/GenBank/DDBJ whole genome shotgun (WGS) entry which is preliminary data.</text>
</comment>
<dbReference type="InterPro" id="IPR046281">
    <property type="entry name" value="DUF6318"/>
</dbReference>
<name>A0A2A9E6V3_9MICO</name>
<dbReference type="Pfam" id="PF19843">
    <property type="entry name" value="DUF6318"/>
    <property type="match status" value="1"/>
</dbReference>
<feature type="chain" id="PRO_5038974045" description="DUF6318 domain-containing protein" evidence="1">
    <location>
        <begin position="27"/>
        <end position="203"/>
    </location>
</feature>
<sequence>MVQRMTLPRALRSACVGGVLAYVALAGCTPDDNAPAPTTSVAATEEPISDVTTAPAEVLPPEKPTLMTSNDAIGARAAAEYFLSLYGYVFQTGDLAEWDAMCDPESEFCNGVRDAVDDHVASGNVQSGGSVAMSVDKVIPPSGALEEYEVTGRIDQESYEIVDSDGALLTSVAGDSELSTSVFLKMDESGSWRVRAVVIGAEQ</sequence>
<evidence type="ECO:0000313" key="3">
    <source>
        <dbReference type="EMBL" id="PFG34055.1"/>
    </source>
</evidence>
<evidence type="ECO:0000256" key="1">
    <source>
        <dbReference type="SAM" id="SignalP"/>
    </source>
</evidence>
<keyword evidence="4" id="KW-1185">Reference proteome</keyword>
<accession>A0A2A9E6V3</accession>
<evidence type="ECO:0000313" key="4">
    <source>
        <dbReference type="Proteomes" id="UP000225548"/>
    </source>
</evidence>
<dbReference type="AlphaFoldDB" id="A0A2A9E6V3"/>
<keyword evidence="1" id="KW-0732">Signal</keyword>
<feature type="domain" description="DUF6318" evidence="2">
    <location>
        <begin position="53"/>
        <end position="195"/>
    </location>
</feature>
<gene>
    <name evidence="3" type="ORF">ATL42_1955</name>
</gene>
<protein>
    <recommendedName>
        <fullName evidence="2">DUF6318 domain-containing protein</fullName>
    </recommendedName>
</protein>
<dbReference type="Proteomes" id="UP000225548">
    <property type="component" value="Unassembled WGS sequence"/>
</dbReference>
<feature type="signal peptide" evidence="1">
    <location>
        <begin position="1"/>
        <end position="26"/>
    </location>
</feature>
<organism evidence="3 4">
    <name type="scientific">Sanguibacter antarcticus</name>
    <dbReference type="NCBI Taxonomy" id="372484"/>
    <lineage>
        <taxon>Bacteria</taxon>
        <taxon>Bacillati</taxon>
        <taxon>Actinomycetota</taxon>
        <taxon>Actinomycetes</taxon>
        <taxon>Micrococcales</taxon>
        <taxon>Sanguibacteraceae</taxon>
        <taxon>Sanguibacter</taxon>
    </lineage>
</organism>
<proteinExistence type="predicted"/>
<dbReference type="PROSITE" id="PS51257">
    <property type="entry name" value="PROKAR_LIPOPROTEIN"/>
    <property type="match status" value="1"/>
</dbReference>